<evidence type="ECO:0000313" key="1">
    <source>
        <dbReference type="EMBL" id="KAI5317539.1"/>
    </source>
</evidence>
<dbReference type="Proteomes" id="UP001054821">
    <property type="component" value="Chromosome 7"/>
</dbReference>
<gene>
    <name evidence="1" type="ORF">L3X38_037246</name>
</gene>
<keyword evidence="2" id="KW-1185">Reference proteome</keyword>
<sequence>MGWKVGLLSLRYWIRPTQQHNPGEAENKEALTHGSSPLAWLFLLSIAFAQEETGLHSPHINNRIVRDFTSLSWLFSCSIAQS</sequence>
<proteinExistence type="predicted"/>
<dbReference type="EMBL" id="JAJFAZ020000007">
    <property type="protein sequence ID" value="KAI5317539.1"/>
    <property type="molecule type" value="Genomic_DNA"/>
</dbReference>
<accession>A0AAD4V497</accession>
<reference evidence="1 2" key="1">
    <citation type="journal article" date="2022" name="G3 (Bethesda)">
        <title>Whole-genome sequence and methylome profiling of the almond [Prunus dulcis (Mill.) D.A. Webb] cultivar 'Nonpareil'.</title>
        <authorList>
            <person name="D'Amico-Willman K.M."/>
            <person name="Ouma W.Z."/>
            <person name="Meulia T."/>
            <person name="Sideli G.M."/>
            <person name="Gradziel T.M."/>
            <person name="Fresnedo-Ramirez J."/>
        </authorList>
    </citation>
    <scope>NUCLEOTIDE SEQUENCE [LARGE SCALE GENOMIC DNA]</scope>
    <source>
        <strain evidence="1">Clone GOH B32 T37-40</strain>
    </source>
</reference>
<protein>
    <submittedName>
        <fullName evidence="1">Uncharacterized protein</fullName>
    </submittedName>
</protein>
<evidence type="ECO:0000313" key="2">
    <source>
        <dbReference type="Proteomes" id="UP001054821"/>
    </source>
</evidence>
<comment type="caution">
    <text evidence="1">The sequence shown here is derived from an EMBL/GenBank/DDBJ whole genome shotgun (WGS) entry which is preliminary data.</text>
</comment>
<organism evidence="1 2">
    <name type="scientific">Prunus dulcis</name>
    <name type="common">Almond</name>
    <name type="synonym">Amygdalus dulcis</name>
    <dbReference type="NCBI Taxonomy" id="3755"/>
    <lineage>
        <taxon>Eukaryota</taxon>
        <taxon>Viridiplantae</taxon>
        <taxon>Streptophyta</taxon>
        <taxon>Embryophyta</taxon>
        <taxon>Tracheophyta</taxon>
        <taxon>Spermatophyta</taxon>
        <taxon>Magnoliopsida</taxon>
        <taxon>eudicotyledons</taxon>
        <taxon>Gunneridae</taxon>
        <taxon>Pentapetalae</taxon>
        <taxon>rosids</taxon>
        <taxon>fabids</taxon>
        <taxon>Rosales</taxon>
        <taxon>Rosaceae</taxon>
        <taxon>Amygdaloideae</taxon>
        <taxon>Amygdaleae</taxon>
        <taxon>Prunus</taxon>
    </lineage>
</organism>
<name>A0AAD4V497_PRUDU</name>
<dbReference type="AlphaFoldDB" id="A0AAD4V497"/>